<reference evidence="2" key="1">
    <citation type="submission" date="2019-11" db="EMBL/GenBank/DDBJ databases">
        <authorList>
            <person name="Feng L."/>
        </authorList>
    </citation>
    <scope>NUCLEOTIDE SEQUENCE</scope>
    <source>
        <strain evidence="2">RintestinalisLFYP67</strain>
    </source>
</reference>
<dbReference type="AlphaFoldDB" id="A0A6N3GKJ3"/>
<name>A0A6N3GKJ3_9FIRM</name>
<feature type="signal peptide" evidence="1">
    <location>
        <begin position="1"/>
        <end position="19"/>
    </location>
</feature>
<evidence type="ECO:0000256" key="1">
    <source>
        <dbReference type="SAM" id="SignalP"/>
    </source>
</evidence>
<evidence type="ECO:0000313" key="2">
    <source>
        <dbReference type="EMBL" id="VYU64986.1"/>
    </source>
</evidence>
<feature type="chain" id="PRO_5039444660" evidence="1">
    <location>
        <begin position="20"/>
        <end position="220"/>
    </location>
</feature>
<organism evidence="2">
    <name type="scientific">Roseburia intestinalis</name>
    <dbReference type="NCBI Taxonomy" id="166486"/>
    <lineage>
        <taxon>Bacteria</taxon>
        <taxon>Bacillati</taxon>
        <taxon>Bacillota</taxon>
        <taxon>Clostridia</taxon>
        <taxon>Lachnospirales</taxon>
        <taxon>Lachnospiraceae</taxon>
        <taxon>Roseburia</taxon>
    </lineage>
</organism>
<dbReference type="PROSITE" id="PS51257">
    <property type="entry name" value="PROKAR_LIPOPROTEIN"/>
    <property type="match status" value="1"/>
</dbReference>
<dbReference type="EMBL" id="CACRUM010000083">
    <property type="protein sequence ID" value="VYU64986.1"/>
    <property type="molecule type" value="Genomic_DNA"/>
</dbReference>
<accession>A0A6N3GKJ3</accession>
<keyword evidence="1" id="KW-0732">Signal</keyword>
<sequence>MKKNVVGLIGILIVMSLTACGNKTEISEETTQNDVQTDMVYNAYKNKMTSEELLDAFIDGSVDAVDTADPSSAWNISDLNKDSQGEELYSIGERVDLDNDGENELVICGPYGGIYLDCRDDKVYEFARGDGSAIVLSYTYYNGDVWIMYSNDMNAGYETYHMEKYEGADNLAAEMNFGEELIDENDPDSGMKYFWNGKEVSNDEYDAFCSKIFAAQENTN</sequence>
<protein>
    <submittedName>
        <fullName evidence="2">Uncharacterized protein</fullName>
    </submittedName>
</protein>
<dbReference type="RefSeq" id="WP_173884089.1">
    <property type="nucleotide sequence ID" value="NZ_CACRUM010000083.1"/>
</dbReference>
<gene>
    <name evidence="2" type="ORF">RILFYP67_02775</name>
</gene>
<proteinExistence type="predicted"/>